<feature type="region of interest" description="Disordered" evidence="1">
    <location>
        <begin position="186"/>
        <end position="264"/>
    </location>
</feature>
<evidence type="ECO:0000313" key="2">
    <source>
        <dbReference type="EMBL" id="CAK6984167.1"/>
    </source>
</evidence>
<sequence length="264" mass="29253">MDNKPLHCLSGSRRQQQAWAMAFKICSTQAQFVAPDGSIGHVRTINRRPVRVPAQSEVLLWGRTKAEPGGKDYQCLVEPEEVGGLFVARSLSTVQRGRVLIKIKNPNDSPMYLYRHQKLAKTCEVDPADITPAHSVSMVRVSTNAVKDRLLGLSENVGCSSAEDWVKCHQRRLQLAFERAVQHRDSEMARQKTYYDQKADGSPLTTGQQPVIRRGRLRGAPGRPTRSASCPVPDPDPVLGPVPDHEPPASSEDEGAHSDRSEEF</sequence>
<evidence type="ECO:0000256" key="1">
    <source>
        <dbReference type="SAM" id="MobiDB-lite"/>
    </source>
</evidence>
<feature type="compositionally biased region" description="Basic and acidic residues" evidence="1">
    <location>
        <begin position="186"/>
        <end position="199"/>
    </location>
</feature>
<evidence type="ECO:0000313" key="3">
    <source>
        <dbReference type="Proteomes" id="UP001314229"/>
    </source>
</evidence>
<accession>A0AAV1QM98</accession>
<keyword evidence="3" id="KW-1185">Reference proteome</keyword>
<reference evidence="2 3" key="1">
    <citation type="submission" date="2024-01" db="EMBL/GenBank/DDBJ databases">
        <authorList>
            <person name="Alioto T."/>
            <person name="Alioto T."/>
            <person name="Gomez Garrido J."/>
        </authorList>
    </citation>
    <scope>NUCLEOTIDE SEQUENCE [LARGE SCALE GENOMIC DNA]</scope>
</reference>
<dbReference type="Proteomes" id="UP001314229">
    <property type="component" value="Unassembled WGS sequence"/>
</dbReference>
<dbReference type="AlphaFoldDB" id="A0AAV1QM98"/>
<dbReference type="EMBL" id="CAWUFR010001652">
    <property type="protein sequence ID" value="CAK6984167.1"/>
    <property type="molecule type" value="Genomic_DNA"/>
</dbReference>
<proteinExistence type="predicted"/>
<comment type="caution">
    <text evidence="2">The sequence shown here is derived from an EMBL/GenBank/DDBJ whole genome shotgun (WGS) entry which is preliminary data.</text>
</comment>
<organism evidence="2 3">
    <name type="scientific">Scomber scombrus</name>
    <name type="common">Atlantic mackerel</name>
    <name type="synonym">Scomber vernalis</name>
    <dbReference type="NCBI Taxonomy" id="13677"/>
    <lineage>
        <taxon>Eukaryota</taxon>
        <taxon>Metazoa</taxon>
        <taxon>Chordata</taxon>
        <taxon>Craniata</taxon>
        <taxon>Vertebrata</taxon>
        <taxon>Euteleostomi</taxon>
        <taxon>Actinopterygii</taxon>
        <taxon>Neopterygii</taxon>
        <taxon>Teleostei</taxon>
        <taxon>Neoteleostei</taxon>
        <taxon>Acanthomorphata</taxon>
        <taxon>Pelagiaria</taxon>
        <taxon>Scombriformes</taxon>
        <taxon>Scombridae</taxon>
        <taxon>Scomber</taxon>
    </lineage>
</organism>
<name>A0AAV1QM98_SCOSC</name>
<feature type="compositionally biased region" description="Basic and acidic residues" evidence="1">
    <location>
        <begin position="254"/>
        <end position="264"/>
    </location>
</feature>
<protein>
    <submittedName>
        <fullName evidence="2">Uncharacterized protein LOC120715933</fullName>
    </submittedName>
</protein>
<gene>
    <name evidence="2" type="ORF">FSCOSCO3_A035855</name>
</gene>